<gene>
    <name evidence="1" type="primary">LOC102585126</name>
</gene>
<dbReference type="ExpressionAtlas" id="M1ARY2">
    <property type="expression patterns" value="differential"/>
</dbReference>
<dbReference type="Proteomes" id="UP000011115">
    <property type="component" value="Unassembled WGS sequence"/>
</dbReference>
<dbReference type="AlphaFoldDB" id="M1ARY2"/>
<proteinExistence type="predicted"/>
<protein>
    <submittedName>
        <fullName evidence="1">Serine carboxypeptidase</fullName>
    </submittedName>
</protein>
<reference evidence="2" key="1">
    <citation type="journal article" date="2011" name="Nature">
        <title>Genome sequence and analysis of the tuber crop potato.</title>
        <authorList>
            <consortium name="The Potato Genome Sequencing Consortium"/>
        </authorList>
    </citation>
    <scope>NUCLEOTIDE SEQUENCE [LARGE SCALE GENOMIC DNA]</scope>
    <source>
        <strain evidence="2">cv. DM1-3 516 R44</strain>
    </source>
</reference>
<name>M1ARY2_SOLTU</name>
<sequence length="58" mass="7301">MTLYCRWEDGQRCMMDLHLQQLEELAMKFHYFNLKEHLSFSNHSWLAKNYQNKFRKFN</sequence>
<organism evidence="1 2">
    <name type="scientific">Solanum tuberosum</name>
    <name type="common">Potato</name>
    <dbReference type="NCBI Taxonomy" id="4113"/>
    <lineage>
        <taxon>Eukaryota</taxon>
        <taxon>Viridiplantae</taxon>
        <taxon>Streptophyta</taxon>
        <taxon>Embryophyta</taxon>
        <taxon>Tracheophyta</taxon>
        <taxon>Spermatophyta</taxon>
        <taxon>Magnoliopsida</taxon>
        <taxon>eudicotyledons</taxon>
        <taxon>Gunneridae</taxon>
        <taxon>Pentapetalae</taxon>
        <taxon>asterids</taxon>
        <taxon>lamiids</taxon>
        <taxon>Solanales</taxon>
        <taxon>Solanaceae</taxon>
        <taxon>Solanoideae</taxon>
        <taxon>Solaneae</taxon>
        <taxon>Solanum</taxon>
    </lineage>
</organism>
<dbReference type="Gramene" id="PGSC0003DMT400028943">
    <property type="protein sequence ID" value="PGSC0003DMT400028943"/>
    <property type="gene ID" value="PGSC0003DMG400011141"/>
</dbReference>
<dbReference type="OrthoDB" id="443318at2759"/>
<reference evidence="1" key="2">
    <citation type="submission" date="2015-06" db="UniProtKB">
        <authorList>
            <consortium name="EnsemblPlants"/>
        </authorList>
    </citation>
    <scope>IDENTIFICATION</scope>
    <source>
        <strain evidence="1">DM1-3 516 R44</strain>
    </source>
</reference>
<dbReference type="EnsemblPlants" id="PGSC0003DMT400028943">
    <property type="protein sequence ID" value="PGSC0003DMT400028943"/>
    <property type="gene ID" value="PGSC0003DMG400011141"/>
</dbReference>
<dbReference type="HOGENOM" id="CLU_2982888_0_0_1"/>
<accession>M1ARY2</accession>
<keyword evidence="2" id="KW-1185">Reference proteome</keyword>
<evidence type="ECO:0000313" key="1">
    <source>
        <dbReference type="EnsemblPlants" id="PGSC0003DMT400028943"/>
    </source>
</evidence>
<evidence type="ECO:0000313" key="2">
    <source>
        <dbReference type="Proteomes" id="UP000011115"/>
    </source>
</evidence>